<reference evidence="3 5" key="2">
    <citation type="submission" date="2018-06" db="EMBL/GenBank/DDBJ databases">
        <authorList>
            <consortium name="Pathogen Informatics"/>
            <person name="Doyle S."/>
        </authorList>
    </citation>
    <scope>NUCLEOTIDE SEQUENCE [LARGE SCALE GENOMIC DNA]</scope>
    <source>
        <strain evidence="3 5">NCTC11401</strain>
    </source>
</reference>
<keyword evidence="1" id="KW-0472">Membrane</keyword>
<evidence type="ECO:0000313" key="3">
    <source>
        <dbReference type="EMBL" id="STO26375.1"/>
    </source>
</evidence>
<sequence length="203" mass="23268">MPHFFKALNPLSKSSGINYRNKPLLHVLMSEEIPDLLTQEFIQLQWNRDLCWYETIDATYACLVGDHYDHPPPASQKNLFEQIMTVFFRPYLIPVIVGSEIHAVYTRKTGVKGALDFLIFPLVARKLIADTWLEERKNTPIINGIAWAIAIPLEVLRHSLAIALTIAMIPIVSLIHIFRSLINTFSNVPLQENEEDTIDLMLF</sequence>
<dbReference type="EMBL" id="UGGV01000001">
    <property type="protein sequence ID" value="STO26375.1"/>
    <property type="molecule type" value="Genomic_DNA"/>
</dbReference>
<accession>A0A377GPE9</accession>
<evidence type="ECO:0000313" key="2">
    <source>
        <dbReference type="EMBL" id="SIR06685.1"/>
    </source>
</evidence>
<protein>
    <submittedName>
        <fullName evidence="3">Uncharacterized protein</fullName>
    </submittedName>
</protein>
<keyword evidence="1" id="KW-1133">Transmembrane helix</keyword>
<keyword evidence="1" id="KW-0812">Transmembrane</keyword>
<evidence type="ECO:0000256" key="1">
    <source>
        <dbReference type="SAM" id="Phobius"/>
    </source>
</evidence>
<feature type="transmembrane region" description="Helical" evidence="1">
    <location>
        <begin position="160"/>
        <end position="182"/>
    </location>
</feature>
<dbReference type="AlphaFoldDB" id="A0A377GPE9"/>
<dbReference type="RefSeq" id="WP_058469342.1">
    <property type="nucleotide sequence ID" value="NZ_CAAAIX010000004.1"/>
</dbReference>
<reference evidence="2 4" key="1">
    <citation type="submission" date="2017-01" db="EMBL/GenBank/DDBJ databases">
        <authorList>
            <person name="Varghese N."/>
            <person name="Submissions S."/>
        </authorList>
    </citation>
    <scope>NUCLEOTIDE SEQUENCE [LARGE SCALE GENOMIC DNA]</scope>
    <source>
        <strain evidence="2 4">ATCC 33342</strain>
    </source>
</reference>
<organism evidence="3 5">
    <name type="scientific">Fluoribacter gormanii</name>
    <dbReference type="NCBI Taxonomy" id="464"/>
    <lineage>
        <taxon>Bacteria</taxon>
        <taxon>Pseudomonadati</taxon>
        <taxon>Pseudomonadota</taxon>
        <taxon>Gammaproteobacteria</taxon>
        <taxon>Legionellales</taxon>
        <taxon>Legionellaceae</taxon>
        <taxon>Fluoribacter</taxon>
    </lineage>
</organism>
<dbReference type="EMBL" id="FTNL01000006">
    <property type="protein sequence ID" value="SIR06685.1"/>
    <property type="molecule type" value="Genomic_DNA"/>
</dbReference>
<evidence type="ECO:0000313" key="5">
    <source>
        <dbReference type="Proteomes" id="UP000254374"/>
    </source>
</evidence>
<dbReference type="Proteomes" id="UP000254374">
    <property type="component" value="Unassembled WGS sequence"/>
</dbReference>
<gene>
    <name evidence="3" type="ORF">NCTC11401_03232</name>
    <name evidence="2" type="ORF">SAMN05421777_10634</name>
</gene>
<evidence type="ECO:0000313" key="4">
    <source>
        <dbReference type="Proteomes" id="UP000186808"/>
    </source>
</evidence>
<keyword evidence="4" id="KW-1185">Reference proteome</keyword>
<proteinExistence type="predicted"/>
<dbReference type="Proteomes" id="UP000186808">
    <property type="component" value="Unassembled WGS sequence"/>
</dbReference>
<name>A0A377GPE9_9GAMM</name>
<dbReference type="OrthoDB" id="5653487at2"/>